<dbReference type="Gene3D" id="2.40.30.10">
    <property type="entry name" value="Translation factors"/>
    <property type="match status" value="1"/>
</dbReference>
<evidence type="ECO:0000313" key="3">
    <source>
        <dbReference type="Proteomes" id="UP000184512"/>
    </source>
</evidence>
<dbReference type="SUPFAM" id="SSF63380">
    <property type="entry name" value="Riboflavin synthase domain-like"/>
    <property type="match status" value="1"/>
</dbReference>
<keyword evidence="3" id="KW-1185">Reference proteome</keyword>
<dbReference type="PANTHER" id="PTHR30157:SF0">
    <property type="entry name" value="NADPH-DEPENDENT FERRIC-CHELATE REDUCTASE"/>
    <property type="match status" value="1"/>
</dbReference>
<sequence>MSFSDARKVRGLYRAEVASARRISPNFVRVTLAGDDLERLPRHGFDHWVRLFLPHPSGARTDFSSLPETFGVGGYVKYLRQKSDSRPVVRSYTIRAQRAREIDIDFVAHGDEGPAGSWAQRATAGEPVALIDQGRGFDLPDDAGFHLLVGDESALPAVLCILRDLPADATGLAIVEVPHIADAQDVVMPEGVELRWLVRSNPKTIPGRLALQELRDFSPPDPETVAAFIVGEQALATGGRRHLVSLGTPKPQIEFTGFWRVGRAAG</sequence>
<dbReference type="InterPro" id="IPR039261">
    <property type="entry name" value="FNR_nucleotide-bd"/>
</dbReference>
<dbReference type="PANTHER" id="PTHR30157">
    <property type="entry name" value="FERRIC REDUCTASE, NADPH-DEPENDENT"/>
    <property type="match status" value="1"/>
</dbReference>
<dbReference type="EMBL" id="FQZG01000004">
    <property type="protein sequence ID" value="SHI33940.1"/>
    <property type="molecule type" value="Genomic_DNA"/>
</dbReference>
<dbReference type="InterPro" id="IPR017938">
    <property type="entry name" value="Riboflavin_synthase-like_b-brl"/>
</dbReference>
<dbReference type="GO" id="GO:0016491">
    <property type="term" value="F:oxidoreductase activity"/>
    <property type="evidence" value="ECO:0007669"/>
    <property type="project" value="InterPro"/>
</dbReference>
<evidence type="ECO:0000313" key="2">
    <source>
        <dbReference type="EMBL" id="SHI33940.1"/>
    </source>
</evidence>
<dbReference type="PROSITE" id="PS51384">
    <property type="entry name" value="FAD_FR"/>
    <property type="match status" value="1"/>
</dbReference>
<name>A0A1M6ABR3_9ACTN</name>
<proteinExistence type="predicted"/>
<dbReference type="Pfam" id="PF08021">
    <property type="entry name" value="FAD_binding_9"/>
    <property type="match status" value="1"/>
</dbReference>
<gene>
    <name evidence="2" type="ORF">SAMN02745244_00139</name>
</gene>
<accession>A0A1M6ABR3</accession>
<protein>
    <submittedName>
        <fullName evidence="2">NADPH-dependent ferric siderophore reductase, contains FAD-binding and SIP domains</fullName>
    </submittedName>
</protein>
<dbReference type="InterPro" id="IPR039374">
    <property type="entry name" value="SIP_fam"/>
</dbReference>
<dbReference type="Pfam" id="PF04954">
    <property type="entry name" value="SIP"/>
    <property type="match status" value="1"/>
</dbReference>
<feature type="domain" description="FAD-binding FR-type" evidence="1">
    <location>
        <begin position="10"/>
        <end position="140"/>
    </location>
</feature>
<dbReference type="InterPro" id="IPR007037">
    <property type="entry name" value="SIP_rossman_dom"/>
</dbReference>
<dbReference type="CDD" id="cd06193">
    <property type="entry name" value="siderophore_interacting"/>
    <property type="match status" value="1"/>
</dbReference>
<dbReference type="RefSeq" id="WP_073185456.1">
    <property type="nucleotide sequence ID" value="NZ_FQZG01000004.1"/>
</dbReference>
<dbReference type="Proteomes" id="UP000184512">
    <property type="component" value="Unassembled WGS sequence"/>
</dbReference>
<dbReference type="InterPro" id="IPR017927">
    <property type="entry name" value="FAD-bd_FR_type"/>
</dbReference>
<dbReference type="STRING" id="1123357.SAMN02745244_00139"/>
<dbReference type="AlphaFoldDB" id="A0A1M6ABR3"/>
<reference evidence="2 3" key="1">
    <citation type="submission" date="2016-11" db="EMBL/GenBank/DDBJ databases">
        <authorList>
            <person name="Jaros S."/>
            <person name="Januszkiewicz K."/>
            <person name="Wedrychowicz H."/>
        </authorList>
    </citation>
    <scope>NUCLEOTIDE SEQUENCE [LARGE SCALE GENOMIC DNA]</scope>
    <source>
        <strain evidence="2 3">DSM 12906</strain>
    </source>
</reference>
<dbReference type="OrthoDB" id="9814826at2"/>
<dbReference type="InterPro" id="IPR013113">
    <property type="entry name" value="SIP_FAD-bd"/>
</dbReference>
<organism evidence="2 3">
    <name type="scientific">Tessaracoccus bendigoensis DSM 12906</name>
    <dbReference type="NCBI Taxonomy" id="1123357"/>
    <lineage>
        <taxon>Bacteria</taxon>
        <taxon>Bacillati</taxon>
        <taxon>Actinomycetota</taxon>
        <taxon>Actinomycetes</taxon>
        <taxon>Propionibacteriales</taxon>
        <taxon>Propionibacteriaceae</taxon>
        <taxon>Tessaracoccus</taxon>
    </lineage>
</organism>
<evidence type="ECO:0000259" key="1">
    <source>
        <dbReference type="PROSITE" id="PS51384"/>
    </source>
</evidence>
<dbReference type="Gene3D" id="3.40.50.80">
    <property type="entry name" value="Nucleotide-binding domain of ferredoxin-NADP reductase (FNR) module"/>
    <property type="match status" value="1"/>
</dbReference>